<feature type="coiled-coil region" evidence="1">
    <location>
        <begin position="215"/>
        <end position="249"/>
    </location>
</feature>
<reference evidence="3" key="1">
    <citation type="submission" date="2023-08" db="EMBL/GenBank/DDBJ databases">
        <authorList>
            <person name="Chen Y."/>
            <person name="Shah S."/>
            <person name="Dougan E. K."/>
            <person name="Thang M."/>
            <person name="Chan C."/>
        </authorList>
    </citation>
    <scope>NUCLEOTIDE SEQUENCE</scope>
</reference>
<feature type="coiled-coil region" evidence="1">
    <location>
        <begin position="107"/>
        <end position="138"/>
    </location>
</feature>
<proteinExistence type="predicted"/>
<sequence length="383" mass="43896">MVTEVKESIGSLTRRSGSVPGTARRAPSDDVMSIVRRHLEATEEKLSVQIGKVQQQSDKLRETAFARVDAKLCGFESAQPKFDRRLAELSGNYQGLSDEVQSQIRRVDQLDTRLRTWRQELEEMIRAKFSELERSNQQIISTSRVSSACSEDNINRWTRRLIRLEGVVDERMAAADDVNQSLLNLHARLSQIEEGQEVILSPVQPISREADGGAMAVLESRLVDADSKLQRWLDESHDLHARMEAQEERLKSLRTLIDTREDCVRALSDRLERTDCDARLRELHDRVQETEKCCHELGLHKENKCSDRLAELEKRFEDVTERNFTSVGDVLQQLKQVAPRVMEHEAMLQDLTAYFAGSSLEEMDAHFCVRKIRLRDAGCLVLR</sequence>
<dbReference type="AlphaFoldDB" id="A0AA36MRI5"/>
<keyword evidence="4" id="KW-1185">Reference proteome</keyword>
<comment type="caution">
    <text evidence="3">The sequence shown here is derived from an EMBL/GenBank/DDBJ whole genome shotgun (WGS) entry which is preliminary data.</text>
</comment>
<dbReference type="Proteomes" id="UP001178507">
    <property type="component" value="Unassembled WGS sequence"/>
</dbReference>
<accession>A0AA36MRI5</accession>
<name>A0AA36MRI5_9DINO</name>
<protein>
    <submittedName>
        <fullName evidence="3">Uncharacterized protein</fullName>
    </submittedName>
</protein>
<dbReference type="EMBL" id="CAUJNA010000465">
    <property type="protein sequence ID" value="CAJ1377473.1"/>
    <property type="molecule type" value="Genomic_DNA"/>
</dbReference>
<evidence type="ECO:0000256" key="1">
    <source>
        <dbReference type="SAM" id="Coils"/>
    </source>
</evidence>
<feature type="region of interest" description="Disordered" evidence="2">
    <location>
        <begin position="1"/>
        <end position="29"/>
    </location>
</feature>
<keyword evidence="1" id="KW-0175">Coiled coil</keyword>
<evidence type="ECO:0000256" key="2">
    <source>
        <dbReference type="SAM" id="MobiDB-lite"/>
    </source>
</evidence>
<organism evidence="3 4">
    <name type="scientific">Effrenium voratum</name>
    <dbReference type="NCBI Taxonomy" id="2562239"/>
    <lineage>
        <taxon>Eukaryota</taxon>
        <taxon>Sar</taxon>
        <taxon>Alveolata</taxon>
        <taxon>Dinophyceae</taxon>
        <taxon>Suessiales</taxon>
        <taxon>Symbiodiniaceae</taxon>
        <taxon>Effrenium</taxon>
    </lineage>
</organism>
<evidence type="ECO:0000313" key="4">
    <source>
        <dbReference type="Proteomes" id="UP001178507"/>
    </source>
</evidence>
<evidence type="ECO:0000313" key="3">
    <source>
        <dbReference type="EMBL" id="CAJ1377473.1"/>
    </source>
</evidence>
<gene>
    <name evidence="3" type="ORF">EVOR1521_LOCUS6259</name>
</gene>